<keyword evidence="1" id="KW-0547">Nucleotide-binding</keyword>
<organism evidence="5 6">
    <name type="scientific">Daucus carota subsp. sativus</name>
    <name type="common">Carrot</name>
    <dbReference type="NCBI Taxonomy" id="79200"/>
    <lineage>
        <taxon>Eukaryota</taxon>
        <taxon>Viridiplantae</taxon>
        <taxon>Streptophyta</taxon>
        <taxon>Embryophyta</taxon>
        <taxon>Tracheophyta</taxon>
        <taxon>Spermatophyta</taxon>
        <taxon>Magnoliopsida</taxon>
        <taxon>eudicotyledons</taxon>
        <taxon>Gunneridae</taxon>
        <taxon>Pentapetalae</taxon>
        <taxon>asterids</taxon>
        <taxon>campanulids</taxon>
        <taxon>Apiales</taxon>
        <taxon>Apiaceae</taxon>
        <taxon>Apioideae</taxon>
        <taxon>Scandiceae</taxon>
        <taxon>Daucinae</taxon>
        <taxon>Daucus</taxon>
        <taxon>Daucus sect. Daucus</taxon>
    </lineage>
</organism>
<feature type="domain" description="DNA helicase Pif1-like DEAD-box helicase" evidence="2">
    <location>
        <begin position="610"/>
        <end position="830"/>
    </location>
</feature>
<dbReference type="Pfam" id="PF21530">
    <property type="entry name" value="Pif1_2B_dom"/>
    <property type="match status" value="1"/>
</dbReference>
<reference evidence="5" key="2">
    <citation type="submission" date="2022-03" db="EMBL/GenBank/DDBJ databases">
        <title>Draft title - Genomic analysis of global carrot germplasm unveils the trajectory of domestication and the origin of high carotenoid orange carrot.</title>
        <authorList>
            <person name="Iorizzo M."/>
            <person name="Ellison S."/>
            <person name="Senalik D."/>
            <person name="Macko-Podgorni A."/>
            <person name="Grzebelus D."/>
            <person name="Bostan H."/>
            <person name="Rolling W."/>
            <person name="Curaba J."/>
            <person name="Simon P."/>
        </authorList>
    </citation>
    <scope>NUCLEOTIDE SEQUENCE</scope>
    <source>
        <tissue evidence="5">Leaf</tissue>
    </source>
</reference>
<proteinExistence type="inferred from homology"/>
<gene>
    <name evidence="5" type="ORF">DCAR_0100957</name>
</gene>
<dbReference type="GO" id="GO:0000723">
    <property type="term" value="P:telomere maintenance"/>
    <property type="evidence" value="ECO:0007669"/>
    <property type="project" value="InterPro"/>
</dbReference>
<keyword evidence="1" id="KW-0347">Helicase</keyword>
<keyword evidence="1" id="KW-0234">DNA repair</keyword>
<comment type="cofactor">
    <cofactor evidence="1">
        <name>Mg(2+)</name>
        <dbReference type="ChEBI" id="CHEBI:18420"/>
    </cofactor>
</comment>
<keyword evidence="1" id="KW-0067">ATP-binding</keyword>
<comment type="catalytic activity">
    <reaction evidence="1">
        <text>ATP + H2O = ADP + phosphate + H(+)</text>
        <dbReference type="Rhea" id="RHEA:13065"/>
        <dbReference type="ChEBI" id="CHEBI:15377"/>
        <dbReference type="ChEBI" id="CHEBI:15378"/>
        <dbReference type="ChEBI" id="CHEBI:30616"/>
        <dbReference type="ChEBI" id="CHEBI:43474"/>
        <dbReference type="ChEBI" id="CHEBI:456216"/>
        <dbReference type="EC" id="5.6.2.3"/>
    </reaction>
</comment>
<dbReference type="GO" id="GO:0016787">
    <property type="term" value="F:hydrolase activity"/>
    <property type="evidence" value="ECO:0007669"/>
    <property type="project" value="UniProtKB-KW"/>
</dbReference>
<evidence type="ECO:0000259" key="2">
    <source>
        <dbReference type="Pfam" id="PF05970"/>
    </source>
</evidence>
<dbReference type="Gene3D" id="3.40.50.300">
    <property type="entry name" value="P-loop containing nucleotide triphosphate hydrolases"/>
    <property type="match status" value="2"/>
</dbReference>
<keyword evidence="6" id="KW-1185">Reference proteome</keyword>
<dbReference type="InterPro" id="IPR025476">
    <property type="entry name" value="Helitron_helicase-like"/>
</dbReference>
<dbReference type="PANTHER" id="PTHR10492:SF93">
    <property type="entry name" value="ATP-DEPENDENT DNA HELICASE"/>
    <property type="match status" value="1"/>
</dbReference>
<evidence type="ECO:0000259" key="3">
    <source>
        <dbReference type="Pfam" id="PF14214"/>
    </source>
</evidence>
<name>A0AAF0W470_DAUCS</name>
<dbReference type="GO" id="GO:0006281">
    <property type="term" value="P:DNA repair"/>
    <property type="evidence" value="ECO:0007669"/>
    <property type="project" value="UniProtKB-KW"/>
</dbReference>
<dbReference type="SUPFAM" id="SSF52540">
    <property type="entry name" value="P-loop containing nucleoside triphosphate hydrolases"/>
    <property type="match status" value="2"/>
</dbReference>
<dbReference type="EC" id="5.6.2.3" evidence="1"/>
<accession>A0AAF0W470</accession>
<dbReference type="GO" id="GO:0005524">
    <property type="term" value="F:ATP binding"/>
    <property type="evidence" value="ECO:0007669"/>
    <property type="project" value="UniProtKB-KW"/>
</dbReference>
<dbReference type="GO" id="GO:0006310">
    <property type="term" value="P:DNA recombination"/>
    <property type="evidence" value="ECO:0007669"/>
    <property type="project" value="UniProtKB-KW"/>
</dbReference>
<dbReference type="AlphaFoldDB" id="A0AAF0W470"/>
<reference evidence="5" key="1">
    <citation type="journal article" date="2016" name="Nat. Genet.">
        <title>A high-quality carrot genome assembly provides new insights into carotenoid accumulation and asterid genome evolution.</title>
        <authorList>
            <person name="Iorizzo M."/>
            <person name="Ellison S."/>
            <person name="Senalik D."/>
            <person name="Zeng P."/>
            <person name="Satapoomin P."/>
            <person name="Huang J."/>
            <person name="Bowman M."/>
            <person name="Iovene M."/>
            <person name="Sanseverino W."/>
            <person name="Cavagnaro P."/>
            <person name="Yildiz M."/>
            <person name="Macko-Podgorni A."/>
            <person name="Moranska E."/>
            <person name="Grzebelus E."/>
            <person name="Grzebelus D."/>
            <person name="Ashrafi H."/>
            <person name="Zheng Z."/>
            <person name="Cheng S."/>
            <person name="Spooner D."/>
            <person name="Van Deynze A."/>
            <person name="Simon P."/>
        </authorList>
    </citation>
    <scope>NUCLEOTIDE SEQUENCE</scope>
    <source>
        <tissue evidence="5">Leaf</tissue>
    </source>
</reference>
<comment type="similarity">
    <text evidence="1">Belongs to the helicase family.</text>
</comment>
<dbReference type="Pfam" id="PF05970">
    <property type="entry name" value="PIF1"/>
    <property type="match status" value="1"/>
</dbReference>
<dbReference type="Pfam" id="PF14214">
    <property type="entry name" value="Helitron_like_N"/>
    <property type="match status" value="1"/>
</dbReference>
<evidence type="ECO:0000313" key="6">
    <source>
        <dbReference type="Proteomes" id="UP000077755"/>
    </source>
</evidence>
<sequence>MSLQYPLLFPRGEDGYRLGIKHRSVGRLLQHDYNEIYGDEDSSGDNGISERSRLKWVEKHQSIIRSDLYKNIVDSVSHGDISAADVGKRVVLPSSFTSGYRYMRQNFQDSLALCREYGHPDLFITFTCNPKWVEIQRAVADAGCGDASVRPDLVAPVFKMKLDAMMSDLMKKHAFGRAIAAVYTIEFQKRGLPHAHIVLWLADGDKLLSSDEIDLVISAEIPDKEVDPIGYEVVAQLMMHGLCGEANPSCPCMFNGKCMKYYPRPYASNTTMDSDGYALYRRRDLGRTVECNNIHLDNRHVVPYNRGLLVKYQAHINVERCNRSQSIKYLFKYIGKGPDKATVVIEPSNGSSQGLDVTAPAAQQRLFFHLEDEQKVRFRDDESLPQVLGRYKPDATMFIQWYRWDNAGKFWARRRQNDNVVGRMVYAHPASGQRFYMRLLLNLVAGATTFEAIRTVDGIIYPTYREACFHRGLLESDNEWHVALDDASSYATAPQLRELFVTMLLFCEVSNPSSLWDRHWSDLADDVEYNQRKLLHLPTLMLSDLDKQTLALEAINNLLNQHGKSLADFPGLPEIDKGTTYKFSNQLVLEEMMYDCQALKIDATERIGRLNSMQHLIFEKVVQSVNSCSGGFYFVYGHGGTRKTFLWSTIICKLRSEGHIVLAVATSGIASLLIEGGRTAHSRFRIPIDINESSTCEIRKNTHLAELICKASLVIWDEAPMTHRFIFEAVDRTFRNVREIVNPNAKDLPFGGLTVVLGGDFRQVLPVVLKEGREGIVAASISKSYLWQECKVFTLVENMRVQRNIPPITLDGKVMDFRDWILDIGNGVQQTYDLAGNGDSSCIKIPKELQVSYSGDPIKAIVNEIYGGREERHSSIDYLRERAILTPLNEYVDKINREVLSRLPDTPAVYKSSDSICKGSSGNAFDDILYPPEYLNSLKFSGVPNHELQLKVGTPIMILRNLNPKKGLCNGTRLIVTRSYKFLLEALIITGNKIGEKTYIPRICMTPADKTLPFTLKRKQFPIGGCYAMTINKSQGQTMKHVGLFLPDPAFSHGQIYVAISRVTSPTGLRILCVNEDDKYAGYTKNVVYHEIFNDIVPIDPTHT</sequence>
<dbReference type="InterPro" id="IPR010285">
    <property type="entry name" value="DNA_helicase_pif1-like_DEAD"/>
</dbReference>
<evidence type="ECO:0000313" key="5">
    <source>
        <dbReference type="EMBL" id="WOG81806.1"/>
    </source>
</evidence>
<dbReference type="InterPro" id="IPR049163">
    <property type="entry name" value="Pif1-like_2B_dom"/>
</dbReference>
<evidence type="ECO:0000256" key="1">
    <source>
        <dbReference type="RuleBase" id="RU363044"/>
    </source>
</evidence>
<keyword evidence="1" id="KW-0233">DNA recombination</keyword>
<evidence type="ECO:0000259" key="4">
    <source>
        <dbReference type="Pfam" id="PF21530"/>
    </source>
</evidence>
<feature type="domain" description="Helitron helicase-like" evidence="3">
    <location>
        <begin position="49"/>
        <end position="199"/>
    </location>
</feature>
<dbReference type="GO" id="GO:0043139">
    <property type="term" value="F:5'-3' DNA helicase activity"/>
    <property type="evidence" value="ECO:0007669"/>
    <property type="project" value="UniProtKB-EC"/>
</dbReference>
<dbReference type="PANTHER" id="PTHR10492">
    <property type="match status" value="1"/>
</dbReference>
<dbReference type="EMBL" id="CP093343">
    <property type="protein sequence ID" value="WOG81806.1"/>
    <property type="molecule type" value="Genomic_DNA"/>
</dbReference>
<dbReference type="Proteomes" id="UP000077755">
    <property type="component" value="Chromosome 1"/>
</dbReference>
<dbReference type="InterPro" id="IPR027417">
    <property type="entry name" value="P-loop_NTPase"/>
</dbReference>
<keyword evidence="1" id="KW-0227">DNA damage</keyword>
<dbReference type="CDD" id="cd18809">
    <property type="entry name" value="SF1_C_RecD"/>
    <property type="match status" value="1"/>
</dbReference>
<protein>
    <recommendedName>
        <fullName evidence="1">ATP-dependent DNA helicase</fullName>
        <ecNumber evidence="1">5.6.2.3</ecNumber>
    </recommendedName>
</protein>
<feature type="domain" description="DNA helicase Pif1-like 2B" evidence="4">
    <location>
        <begin position="933"/>
        <end position="977"/>
    </location>
</feature>
<keyword evidence="1" id="KW-0378">Hydrolase</keyword>